<comment type="caution">
    <text evidence="1">The sequence shown here is derived from an EMBL/GenBank/DDBJ whole genome shotgun (WGS) entry which is preliminary data.</text>
</comment>
<dbReference type="Proteomes" id="UP001283361">
    <property type="component" value="Unassembled WGS sequence"/>
</dbReference>
<evidence type="ECO:0000313" key="1">
    <source>
        <dbReference type="EMBL" id="KAK3794222.1"/>
    </source>
</evidence>
<evidence type="ECO:0000313" key="2">
    <source>
        <dbReference type="Proteomes" id="UP001283361"/>
    </source>
</evidence>
<keyword evidence="2" id="KW-1185">Reference proteome</keyword>
<protein>
    <submittedName>
        <fullName evidence="1">Uncharacterized protein</fullName>
    </submittedName>
</protein>
<gene>
    <name evidence="1" type="ORF">RRG08_049622</name>
</gene>
<accession>A0AAE1E4Z3</accession>
<dbReference type="EMBL" id="JAWDGP010001132">
    <property type="protein sequence ID" value="KAK3794222.1"/>
    <property type="molecule type" value="Genomic_DNA"/>
</dbReference>
<organism evidence="1 2">
    <name type="scientific">Elysia crispata</name>
    <name type="common">lettuce slug</name>
    <dbReference type="NCBI Taxonomy" id="231223"/>
    <lineage>
        <taxon>Eukaryota</taxon>
        <taxon>Metazoa</taxon>
        <taxon>Spiralia</taxon>
        <taxon>Lophotrochozoa</taxon>
        <taxon>Mollusca</taxon>
        <taxon>Gastropoda</taxon>
        <taxon>Heterobranchia</taxon>
        <taxon>Euthyneura</taxon>
        <taxon>Panpulmonata</taxon>
        <taxon>Sacoglossa</taxon>
        <taxon>Placobranchoidea</taxon>
        <taxon>Plakobranchidae</taxon>
        <taxon>Elysia</taxon>
    </lineage>
</organism>
<reference evidence="1" key="1">
    <citation type="journal article" date="2023" name="G3 (Bethesda)">
        <title>A reference genome for the long-term kleptoplast-retaining sea slug Elysia crispata morphotype clarki.</title>
        <authorList>
            <person name="Eastman K.E."/>
            <person name="Pendleton A.L."/>
            <person name="Shaikh M.A."/>
            <person name="Suttiyut T."/>
            <person name="Ogas R."/>
            <person name="Tomko P."/>
            <person name="Gavelis G."/>
            <person name="Widhalm J.R."/>
            <person name="Wisecaver J.H."/>
        </authorList>
    </citation>
    <scope>NUCLEOTIDE SEQUENCE</scope>
    <source>
        <strain evidence="1">ECLA1</strain>
    </source>
</reference>
<proteinExistence type="predicted"/>
<sequence>MLIDCSLRSKLFTPNRLIAVVDMAGLGCLHGYRMGGELDTGMEGLRKGRGEVALLSLPMDGAPVQLLPSTNPPIKPVLQTVLCHCHHYGLLLYMTWSGHSLKIREG</sequence>
<name>A0AAE1E4Z3_9GAST</name>
<dbReference type="AlphaFoldDB" id="A0AAE1E4Z3"/>